<feature type="transmembrane region" description="Helical" evidence="8">
    <location>
        <begin position="253"/>
        <end position="271"/>
    </location>
</feature>
<dbReference type="InterPro" id="IPR005829">
    <property type="entry name" value="Sugar_transporter_CS"/>
</dbReference>
<feature type="domain" description="Major facilitator superfamily (MFS) profile" evidence="9">
    <location>
        <begin position="12"/>
        <end position="399"/>
    </location>
</feature>
<feature type="transmembrane region" description="Helical" evidence="8">
    <location>
        <begin position="219"/>
        <end position="241"/>
    </location>
</feature>
<keyword evidence="4" id="KW-1003">Cell membrane</keyword>
<dbReference type="InterPro" id="IPR036259">
    <property type="entry name" value="MFS_trans_sf"/>
</dbReference>
<dbReference type="InterPro" id="IPR011701">
    <property type="entry name" value="MFS"/>
</dbReference>
<evidence type="ECO:0000313" key="11">
    <source>
        <dbReference type="Proteomes" id="UP000051012"/>
    </source>
</evidence>
<evidence type="ECO:0000259" key="9">
    <source>
        <dbReference type="PROSITE" id="PS50850"/>
    </source>
</evidence>
<keyword evidence="3" id="KW-0813">Transport</keyword>
<reference evidence="10 11" key="1">
    <citation type="journal article" date="2015" name="Microbiome">
        <title>Genomic resolution of linkages in carbon, nitrogen, and sulfur cycling among widespread estuary sediment bacteria.</title>
        <authorList>
            <person name="Baker B.J."/>
            <person name="Lazar C.S."/>
            <person name="Teske A.P."/>
            <person name="Dick G.J."/>
        </authorList>
    </citation>
    <scope>NUCLEOTIDE SEQUENCE [LARGE SCALE GENOMIC DNA]</scope>
    <source>
        <strain evidence="10">DG_78</strain>
    </source>
</reference>
<evidence type="ECO:0000256" key="1">
    <source>
        <dbReference type="ARBA" id="ARBA00004651"/>
    </source>
</evidence>
<evidence type="ECO:0000256" key="6">
    <source>
        <dbReference type="ARBA" id="ARBA00022989"/>
    </source>
</evidence>
<dbReference type="EMBL" id="LJNI01000131">
    <property type="protein sequence ID" value="KPJ71249.1"/>
    <property type="molecule type" value="Genomic_DNA"/>
</dbReference>
<proteinExistence type="inferred from homology"/>
<feature type="transmembrane region" description="Helical" evidence="8">
    <location>
        <begin position="79"/>
        <end position="98"/>
    </location>
</feature>
<comment type="subcellular location">
    <subcellularLocation>
        <location evidence="1">Cell membrane</location>
        <topology evidence="1">Multi-pass membrane protein</topology>
    </subcellularLocation>
</comment>
<keyword evidence="6 8" id="KW-1133">Transmembrane helix</keyword>
<comment type="caution">
    <text evidence="10">The sequence shown here is derived from an EMBL/GenBank/DDBJ whole genome shotgun (WGS) entry which is preliminary data.</text>
</comment>
<protein>
    <recommendedName>
        <fullName evidence="9">Major facilitator superfamily (MFS) profile domain-containing protein</fullName>
    </recommendedName>
</protein>
<dbReference type="GO" id="GO:0022857">
    <property type="term" value="F:transmembrane transporter activity"/>
    <property type="evidence" value="ECO:0007669"/>
    <property type="project" value="InterPro"/>
</dbReference>
<keyword evidence="5 8" id="KW-0812">Transmembrane</keyword>
<feature type="transmembrane region" description="Helical" evidence="8">
    <location>
        <begin position="12"/>
        <end position="34"/>
    </location>
</feature>
<dbReference type="GO" id="GO:0005886">
    <property type="term" value="C:plasma membrane"/>
    <property type="evidence" value="ECO:0007669"/>
    <property type="project" value="UniProtKB-SubCell"/>
</dbReference>
<dbReference type="PANTHER" id="PTHR23517">
    <property type="entry name" value="RESISTANCE PROTEIN MDTM, PUTATIVE-RELATED-RELATED"/>
    <property type="match status" value="1"/>
</dbReference>
<dbReference type="SUPFAM" id="SSF103473">
    <property type="entry name" value="MFS general substrate transporter"/>
    <property type="match status" value="1"/>
</dbReference>
<evidence type="ECO:0000256" key="2">
    <source>
        <dbReference type="ARBA" id="ARBA00007520"/>
    </source>
</evidence>
<dbReference type="PRINTS" id="PR01035">
    <property type="entry name" value="TCRTETA"/>
</dbReference>
<evidence type="ECO:0000256" key="8">
    <source>
        <dbReference type="SAM" id="Phobius"/>
    </source>
</evidence>
<evidence type="ECO:0000256" key="5">
    <source>
        <dbReference type="ARBA" id="ARBA00022692"/>
    </source>
</evidence>
<dbReference type="InterPro" id="IPR001958">
    <property type="entry name" value="Tet-R_TetA/multi-R_MdtG-like"/>
</dbReference>
<comment type="similarity">
    <text evidence="2">Belongs to the major facilitator superfamily. TCR/Tet family.</text>
</comment>
<feature type="transmembrane region" description="Helical" evidence="8">
    <location>
        <begin position="344"/>
        <end position="369"/>
    </location>
</feature>
<feature type="transmembrane region" description="Helical" evidence="8">
    <location>
        <begin position="375"/>
        <end position="394"/>
    </location>
</feature>
<name>A0A0S7Y8X4_UNCT6</name>
<dbReference type="InterPro" id="IPR050171">
    <property type="entry name" value="MFS_Transporters"/>
</dbReference>
<feature type="transmembrane region" description="Helical" evidence="8">
    <location>
        <begin position="142"/>
        <end position="164"/>
    </location>
</feature>
<dbReference type="PANTHER" id="PTHR23517:SF2">
    <property type="entry name" value="MULTIDRUG RESISTANCE PROTEIN MDTH"/>
    <property type="match status" value="1"/>
</dbReference>
<dbReference type="Gene3D" id="1.20.1250.20">
    <property type="entry name" value="MFS general substrate transporter like domains"/>
    <property type="match status" value="2"/>
</dbReference>
<feature type="transmembrane region" description="Helical" evidence="8">
    <location>
        <begin position="283"/>
        <end position="300"/>
    </location>
</feature>
<dbReference type="PROSITE" id="PS00216">
    <property type="entry name" value="SUGAR_TRANSPORT_1"/>
    <property type="match status" value="1"/>
</dbReference>
<dbReference type="PROSITE" id="PS50850">
    <property type="entry name" value="MFS"/>
    <property type="match status" value="1"/>
</dbReference>
<evidence type="ECO:0000313" key="10">
    <source>
        <dbReference type="EMBL" id="KPJ71249.1"/>
    </source>
</evidence>
<organism evidence="10 11">
    <name type="scientific">candidate division TA06 bacterium DG_78</name>
    <dbReference type="NCBI Taxonomy" id="1703772"/>
    <lineage>
        <taxon>Bacteria</taxon>
        <taxon>Bacteria division TA06</taxon>
    </lineage>
</organism>
<feature type="transmembrane region" description="Helical" evidence="8">
    <location>
        <begin position="170"/>
        <end position="187"/>
    </location>
</feature>
<accession>A0A0S7Y8X4</accession>
<sequence>MKYLIPKGYSRDIWTVFFCRITTAVGFSVSMPYLNLYLHNELGISMTVSGAILTSASIVGAVLAVYGGELSDRMGRKWVMVRALFWRFLIFILMGYIISKKADVYIITGLLILNSAFGSFFMPASISYIADLTAEDKRTSAYGLLRIGGNLGWALGPAIGGLLATIGYSYLFYFTGGCMFIATIILLKFSKESLTDSVLLRDKKSSLKEMFSVTKDTRFLIFTIICLVIFIAWGQLIFPFSVFAVNRVGITKAQLGVLFSINGFMVVLFQYFITNLISVKKQLIALVIGSLIYAFGYFTVGFANGFVFLIGSVVIITMAEMIVSPTTMSYASILANPHHKGRYLGFFNLSHSLGWSLAPLIGGILLDIFAGRSSFMWGTICAFACVAALGFSVFKSKTKS</sequence>
<dbReference type="InterPro" id="IPR020846">
    <property type="entry name" value="MFS_dom"/>
</dbReference>
<gene>
    <name evidence="10" type="ORF">AMJ52_08765</name>
</gene>
<feature type="transmembrane region" description="Helical" evidence="8">
    <location>
        <begin position="46"/>
        <end position="67"/>
    </location>
</feature>
<evidence type="ECO:0000256" key="4">
    <source>
        <dbReference type="ARBA" id="ARBA00022475"/>
    </source>
</evidence>
<keyword evidence="7 8" id="KW-0472">Membrane</keyword>
<dbReference type="Pfam" id="PF07690">
    <property type="entry name" value="MFS_1"/>
    <property type="match status" value="1"/>
</dbReference>
<dbReference type="CDD" id="cd17329">
    <property type="entry name" value="MFS_MdtH_MDR_like"/>
    <property type="match status" value="1"/>
</dbReference>
<dbReference type="AlphaFoldDB" id="A0A0S7Y8X4"/>
<dbReference type="Proteomes" id="UP000051012">
    <property type="component" value="Unassembled WGS sequence"/>
</dbReference>
<feature type="transmembrane region" description="Helical" evidence="8">
    <location>
        <begin position="104"/>
        <end position="130"/>
    </location>
</feature>
<evidence type="ECO:0000256" key="7">
    <source>
        <dbReference type="ARBA" id="ARBA00023136"/>
    </source>
</evidence>
<feature type="transmembrane region" description="Helical" evidence="8">
    <location>
        <begin position="306"/>
        <end position="323"/>
    </location>
</feature>
<evidence type="ECO:0000256" key="3">
    <source>
        <dbReference type="ARBA" id="ARBA00022448"/>
    </source>
</evidence>